<evidence type="ECO:0000256" key="2">
    <source>
        <dbReference type="ARBA" id="ARBA00022723"/>
    </source>
</evidence>
<keyword evidence="8" id="KW-0539">Nucleus</keyword>
<keyword evidence="4 9" id="KW-0863">Zinc-finger</keyword>
<keyword evidence="2" id="KW-0479">Metal-binding</keyword>
<dbReference type="Pfam" id="PF13912">
    <property type="entry name" value="zf-C2H2_6"/>
    <property type="match status" value="2"/>
</dbReference>
<dbReference type="SMART" id="SM00355">
    <property type="entry name" value="ZnF_C2H2"/>
    <property type="match status" value="2"/>
</dbReference>
<evidence type="ECO:0000256" key="3">
    <source>
        <dbReference type="ARBA" id="ARBA00022737"/>
    </source>
</evidence>
<dbReference type="SUPFAM" id="SSF57667">
    <property type="entry name" value="beta-beta-alpha zinc fingers"/>
    <property type="match status" value="2"/>
</dbReference>
<evidence type="ECO:0000256" key="8">
    <source>
        <dbReference type="ARBA" id="ARBA00023242"/>
    </source>
</evidence>
<feature type="domain" description="C2H2-type" evidence="11">
    <location>
        <begin position="74"/>
        <end position="101"/>
    </location>
</feature>
<comment type="caution">
    <text evidence="12">The sequence shown here is derived from an EMBL/GenBank/DDBJ whole genome shotgun (WGS) entry which is preliminary data.</text>
</comment>
<dbReference type="InterPro" id="IPR036236">
    <property type="entry name" value="Znf_C2H2_sf"/>
</dbReference>
<dbReference type="PROSITE" id="PS50157">
    <property type="entry name" value="ZINC_FINGER_C2H2_2"/>
    <property type="match status" value="2"/>
</dbReference>
<dbReference type="GO" id="GO:0005634">
    <property type="term" value="C:nucleus"/>
    <property type="evidence" value="ECO:0007669"/>
    <property type="project" value="UniProtKB-SubCell"/>
</dbReference>
<protein>
    <recommendedName>
        <fullName evidence="11">C2H2-type domain-containing protein</fullName>
    </recommendedName>
</protein>
<evidence type="ECO:0000256" key="10">
    <source>
        <dbReference type="SAM" id="MobiDB-lite"/>
    </source>
</evidence>
<keyword evidence="5" id="KW-0862">Zinc</keyword>
<evidence type="ECO:0000256" key="9">
    <source>
        <dbReference type="PROSITE-ProRule" id="PRU00042"/>
    </source>
</evidence>
<dbReference type="EMBL" id="PYDT01000007">
    <property type="protein sequence ID" value="THU56837.1"/>
    <property type="molecule type" value="Genomic_DNA"/>
</dbReference>
<dbReference type="Proteomes" id="UP000317650">
    <property type="component" value="Chromosome 11"/>
</dbReference>
<evidence type="ECO:0000256" key="5">
    <source>
        <dbReference type="ARBA" id="ARBA00022833"/>
    </source>
</evidence>
<evidence type="ECO:0000259" key="11">
    <source>
        <dbReference type="PROSITE" id="PS50157"/>
    </source>
</evidence>
<dbReference type="Gene3D" id="3.30.160.60">
    <property type="entry name" value="Classic Zinc Finger"/>
    <property type="match status" value="1"/>
</dbReference>
<dbReference type="PANTHER" id="PTHR26374:SF171">
    <property type="entry name" value="OS11G0702400 PROTEIN"/>
    <property type="match status" value="1"/>
</dbReference>
<accession>A0A4S8J5Q8</accession>
<keyword evidence="13" id="KW-1185">Reference proteome</keyword>
<evidence type="ECO:0000256" key="1">
    <source>
        <dbReference type="ARBA" id="ARBA00004123"/>
    </source>
</evidence>
<evidence type="ECO:0000313" key="13">
    <source>
        <dbReference type="Proteomes" id="UP000317650"/>
    </source>
</evidence>
<keyword evidence="6" id="KW-0805">Transcription regulation</keyword>
<comment type="subcellular location">
    <subcellularLocation>
        <location evidence="1">Nucleus</location>
    </subcellularLocation>
</comment>
<gene>
    <name evidence="12" type="ORF">C4D60_Mb11t21410</name>
</gene>
<dbReference type="PROSITE" id="PS00028">
    <property type="entry name" value="ZINC_FINGER_C2H2_1"/>
    <property type="match status" value="2"/>
</dbReference>
<dbReference type="GO" id="GO:0008270">
    <property type="term" value="F:zinc ion binding"/>
    <property type="evidence" value="ECO:0007669"/>
    <property type="project" value="UniProtKB-KW"/>
</dbReference>
<evidence type="ECO:0000256" key="7">
    <source>
        <dbReference type="ARBA" id="ARBA00023163"/>
    </source>
</evidence>
<reference evidence="12 13" key="1">
    <citation type="journal article" date="2019" name="Nat. Plants">
        <title>Genome sequencing of Musa balbisiana reveals subgenome evolution and function divergence in polyploid bananas.</title>
        <authorList>
            <person name="Yao X."/>
        </authorList>
    </citation>
    <scope>NUCLEOTIDE SEQUENCE [LARGE SCALE GENOMIC DNA]</scope>
    <source>
        <strain evidence="13">cv. DH-PKW</strain>
        <tissue evidence="12">Leaves</tissue>
    </source>
</reference>
<proteinExistence type="predicted"/>
<organism evidence="12 13">
    <name type="scientific">Musa balbisiana</name>
    <name type="common">Banana</name>
    <dbReference type="NCBI Taxonomy" id="52838"/>
    <lineage>
        <taxon>Eukaryota</taxon>
        <taxon>Viridiplantae</taxon>
        <taxon>Streptophyta</taxon>
        <taxon>Embryophyta</taxon>
        <taxon>Tracheophyta</taxon>
        <taxon>Spermatophyta</taxon>
        <taxon>Magnoliopsida</taxon>
        <taxon>Liliopsida</taxon>
        <taxon>Zingiberales</taxon>
        <taxon>Musaceae</taxon>
        <taxon>Musa</taxon>
    </lineage>
</organism>
<evidence type="ECO:0000313" key="12">
    <source>
        <dbReference type="EMBL" id="THU56837.1"/>
    </source>
</evidence>
<name>A0A4S8J5Q8_MUSBA</name>
<feature type="domain" description="C2H2-type" evidence="11">
    <location>
        <begin position="37"/>
        <end position="64"/>
    </location>
</feature>
<keyword evidence="3" id="KW-0677">Repeat</keyword>
<evidence type="ECO:0000256" key="6">
    <source>
        <dbReference type="ARBA" id="ARBA00023015"/>
    </source>
</evidence>
<sequence length="178" mass="19714">MKRSRDAEDAELLQLSLSFGVKPAKIHRRTKTADGEFQCKTCSRRFPTFQALGGHRTSHKRPRIDRSTSKPSMHRCSICGAGFALGQALGGHMRRHKAMDGELTRSDGKALDLAMAPLQFNLFDVAGRSSSHSQLLQLPHQSSKTVQAGRATKHIMVDQVAPPFHEDLSPSILQKDMQ</sequence>
<dbReference type="AlphaFoldDB" id="A0A4S8J5Q8"/>
<keyword evidence="7" id="KW-0804">Transcription</keyword>
<dbReference type="PANTHER" id="PTHR26374">
    <property type="entry name" value="ZINC FINGER PROTEIN ZAT5"/>
    <property type="match status" value="1"/>
</dbReference>
<dbReference type="STRING" id="52838.A0A4S8J5Q8"/>
<evidence type="ECO:0000256" key="4">
    <source>
        <dbReference type="ARBA" id="ARBA00022771"/>
    </source>
</evidence>
<dbReference type="InterPro" id="IPR013087">
    <property type="entry name" value="Znf_C2H2_type"/>
</dbReference>
<feature type="region of interest" description="Disordered" evidence="10">
    <location>
        <begin position="53"/>
        <end position="72"/>
    </location>
</feature>